<sequence length="1106" mass="123130">MMSEEPKKKRRQNVACSCCKLRRIKCDLQEILTALPSSSSSSPPPLNVLVEQNPDIECSNCIKKGLKCDTQGIREPTKPNKGGKRIDEARKVYGGQDPRGSSYRVDDNPLELFSNIPSCPPESLPLTSSHAFPDATAPLFDASGLLNLPAPPEDMVNNDPPTSNVPALTSGETLGTFQEAASIWRQFADHRQEAINHVQTTGQTPRAHLAQLPESDHIWDQNLQNRVSSELAQMQRLAEASDKGFSSASQSTIDLPDPFNARSNLPILQSSIPSPIPSPYSFDHISNNQLTPLSGYNDYITNGYSRKRSRSPYEEEQFDSHKLLAQNPWRLWSENQNHREMVNWGRREAVSEQLADRALGMALSNHLVKTFFQAVHLSFPAISPEAFYLEWAKAGQRSDRMTPAQEALCAVIEAWGARYSDSPVILGVSANSALAPKVIKPDGTFAPGTRARAHWGRARITACKGLMKRAKRLIDENGLFTNPSITGVQALTLYNQAMHMTDQQVIEKDHWLQRPIITDDNEADISFSQLQMKQRRLFWTHMVSDAFFAASIGQLPKIPQEDVDSAGEWIETVQERLPNSSFKLLAFFLQMNHRLGLAGREVATRIAYPSRRKGAADVEKLCSASRKIWRDLKSISKDLNTKVTLYLESCRKDDLLGFSPLNFHANLRLCCPFLLLVMHQLIRDLLDFWKTMPVATASIATPSDNTSYSSPSSASSGQQRPFVPGMRNIELLERLSRESIDGLLANCRSQIGMLQSILPTGVIQCRSLCYFHQLTYVAGSILLRVLMSMAQLLSEVPTNEQGYPSNTPGGYGWTWETKQQSVNICLEALHQIGWAWADVGPICDSVGLTMERMTPSPDELLAWQTNNLPTPPSADIIRAKEEEQKASEEAVKSVLVFWPTASVPQLIENAMQKDPKAILHGLMDMGRQTPPNSQYQSSQSFKPPATSLSEHDPLRPIPTQVHNDPTRSIIGNLVGAVGDKIMGDHGQSIIDSSYQLPENQRPTVSDPFEMSGFASTTQTQNIPEPQYDDSTNLANLQTFLNQKSDRFMEFYQFPANDPHVSLEMDSNALPVAPEQTFDQLDVEAFLNELGLPQEPIVPVDPPGERQ</sequence>
<dbReference type="CDD" id="cd00067">
    <property type="entry name" value="GAL4"/>
    <property type="match status" value="1"/>
</dbReference>
<dbReference type="SMART" id="SM00066">
    <property type="entry name" value="GAL4"/>
    <property type="match status" value="1"/>
</dbReference>
<dbReference type="PANTHER" id="PTHR31313">
    <property type="entry name" value="TY1 ENHANCER ACTIVATOR"/>
    <property type="match status" value="1"/>
</dbReference>
<keyword evidence="6" id="KW-0804">Transcription</keyword>
<evidence type="ECO:0000313" key="10">
    <source>
        <dbReference type="EMBL" id="WWC66224.1"/>
    </source>
</evidence>
<evidence type="ECO:0000256" key="2">
    <source>
        <dbReference type="ARBA" id="ARBA00022723"/>
    </source>
</evidence>
<dbReference type="GO" id="GO:0003677">
    <property type="term" value="F:DNA binding"/>
    <property type="evidence" value="ECO:0007669"/>
    <property type="project" value="UniProtKB-KW"/>
</dbReference>
<protein>
    <recommendedName>
        <fullName evidence="9">Zn(2)-C6 fungal-type domain-containing protein</fullName>
    </recommendedName>
</protein>
<keyword evidence="4" id="KW-0805">Transcription regulation</keyword>
<dbReference type="PROSITE" id="PS50048">
    <property type="entry name" value="ZN2_CY6_FUNGAL_2"/>
    <property type="match status" value="1"/>
</dbReference>
<evidence type="ECO:0000256" key="5">
    <source>
        <dbReference type="ARBA" id="ARBA00023125"/>
    </source>
</evidence>
<dbReference type="InterPro" id="IPR001138">
    <property type="entry name" value="Zn2Cys6_DnaBD"/>
</dbReference>
<dbReference type="KEGG" id="kpin:30169571"/>
<dbReference type="GO" id="GO:0005634">
    <property type="term" value="C:nucleus"/>
    <property type="evidence" value="ECO:0007669"/>
    <property type="project" value="UniProtKB-SubCell"/>
</dbReference>
<keyword evidence="5" id="KW-0238">DNA-binding</keyword>
<keyword evidence="3" id="KW-0862">Zinc</keyword>
<evidence type="ECO:0000256" key="4">
    <source>
        <dbReference type="ARBA" id="ARBA00023015"/>
    </source>
</evidence>
<dbReference type="PANTHER" id="PTHR31313:SF81">
    <property type="entry name" value="TY1 ENHANCER ACTIVATOR"/>
    <property type="match status" value="1"/>
</dbReference>
<evidence type="ECO:0000256" key="6">
    <source>
        <dbReference type="ARBA" id="ARBA00023163"/>
    </source>
</evidence>
<name>A0AAJ8KXF7_9TREE</name>
<reference evidence="10" key="1">
    <citation type="submission" date="2013-07" db="EMBL/GenBank/DDBJ databases">
        <authorList>
            <consortium name="The Broad Institute Genome Sequencing Platform"/>
            <person name="Cuomo C."/>
            <person name="Litvintseva A."/>
            <person name="Chen Y."/>
            <person name="Heitman J."/>
            <person name="Sun S."/>
            <person name="Springer D."/>
            <person name="Dromer F."/>
            <person name="Young S.K."/>
            <person name="Zeng Q."/>
            <person name="Gargeya S."/>
            <person name="Fitzgerald M."/>
            <person name="Abouelleil A."/>
            <person name="Alvarado L."/>
            <person name="Berlin A.M."/>
            <person name="Chapman S.B."/>
            <person name="Dewar J."/>
            <person name="Goldberg J."/>
            <person name="Griggs A."/>
            <person name="Gujja S."/>
            <person name="Hansen M."/>
            <person name="Howarth C."/>
            <person name="Imamovic A."/>
            <person name="Larimer J."/>
            <person name="McCowan C."/>
            <person name="Murphy C."/>
            <person name="Pearson M."/>
            <person name="Priest M."/>
            <person name="Roberts A."/>
            <person name="Saif S."/>
            <person name="Shea T."/>
            <person name="Sykes S."/>
            <person name="Wortman J."/>
            <person name="Nusbaum C."/>
            <person name="Birren B."/>
        </authorList>
    </citation>
    <scope>NUCLEOTIDE SEQUENCE</scope>
    <source>
        <strain evidence="10">CBS 10737</strain>
    </source>
</reference>
<evidence type="ECO:0000256" key="8">
    <source>
        <dbReference type="SAM" id="MobiDB-lite"/>
    </source>
</evidence>
<evidence type="ECO:0000256" key="3">
    <source>
        <dbReference type="ARBA" id="ARBA00022833"/>
    </source>
</evidence>
<feature type="compositionally biased region" description="Polar residues" evidence="8">
    <location>
        <begin position="929"/>
        <end position="941"/>
    </location>
</feature>
<dbReference type="GO" id="GO:0008270">
    <property type="term" value="F:zinc ion binding"/>
    <property type="evidence" value="ECO:0007669"/>
    <property type="project" value="InterPro"/>
</dbReference>
<dbReference type="SUPFAM" id="SSF57701">
    <property type="entry name" value="Zn2/Cys6 DNA-binding domain"/>
    <property type="match status" value="1"/>
</dbReference>
<dbReference type="Proteomes" id="UP000094020">
    <property type="component" value="Chromosome 1"/>
</dbReference>
<dbReference type="Gene3D" id="4.10.240.10">
    <property type="entry name" value="Zn(2)-C6 fungal-type DNA-binding domain"/>
    <property type="match status" value="1"/>
</dbReference>
<evidence type="ECO:0000256" key="7">
    <source>
        <dbReference type="ARBA" id="ARBA00023242"/>
    </source>
</evidence>
<evidence type="ECO:0000256" key="1">
    <source>
        <dbReference type="ARBA" id="ARBA00004123"/>
    </source>
</evidence>
<dbReference type="EMBL" id="CP144519">
    <property type="protein sequence ID" value="WWC66224.1"/>
    <property type="molecule type" value="Genomic_DNA"/>
</dbReference>
<keyword evidence="7" id="KW-0539">Nucleus</keyword>
<dbReference type="GeneID" id="30169571"/>
<feature type="domain" description="Zn(2)-C6 fungal-type" evidence="9">
    <location>
        <begin position="15"/>
        <end position="68"/>
    </location>
</feature>
<organism evidence="10 11">
    <name type="scientific">Kwoniella pini CBS 10737</name>
    <dbReference type="NCBI Taxonomy" id="1296096"/>
    <lineage>
        <taxon>Eukaryota</taxon>
        <taxon>Fungi</taxon>
        <taxon>Dikarya</taxon>
        <taxon>Basidiomycota</taxon>
        <taxon>Agaricomycotina</taxon>
        <taxon>Tremellomycetes</taxon>
        <taxon>Tremellales</taxon>
        <taxon>Cryptococcaceae</taxon>
        <taxon>Kwoniella</taxon>
    </lineage>
</organism>
<dbReference type="AlphaFoldDB" id="A0AAJ8KXF7"/>
<dbReference type="InterPro" id="IPR051615">
    <property type="entry name" value="Transcr_Regulatory_Elem"/>
</dbReference>
<dbReference type="GO" id="GO:0000981">
    <property type="term" value="F:DNA-binding transcription factor activity, RNA polymerase II-specific"/>
    <property type="evidence" value="ECO:0007669"/>
    <property type="project" value="InterPro"/>
</dbReference>
<proteinExistence type="predicted"/>
<evidence type="ECO:0000313" key="11">
    <source>
        <dbReference type="Proteomes" id="UP000094020"/>
    </source>
</evidence>
<dbReference type="RefSeq" id="XP_070058239.1">
    <property type="nucleotide sequence ID" value="XM_070202138.1"/>
</dbReference>
<dbReference type="InterPro" id="IPR036864">
    <property type="entry name" value="Zn2-C6_fun-type_DNA-bd_sf"/>
</dbReference>
<reference evidence="10" key="2">
    <citation type="submission" date="2024-02" db="EMBL/GenBank/DDBJ databases">
        <title>Comparative genomics of Cryptococcus and Kwoniella reveals pathogenesis evolution and contrasting modes of karyotype evolution via chromosome fusion or intercentromeric recombination.</title>
        <authorList>
            <person name="Coelho M.A."/>
            <person name="David-Palma M."/>
            <person name="Shea T."/>
            <person name="Bowers K."/>
            <person name="McGinley-Smith S."/>
            <person name="Mohammad A.W."/>
            <person name="Gnirke A."/>
            <person name="Yurkov A.M."/>
            <person name="Nowrousian M."/>
            <person name="Sun S."/>
            <person name="Cuomo C.A."/>
            <person name="Heitman J."/>
        </authorList>
    </citation>
    <scope>NUCLEOTIDE SEQUENCE</scope>
    <source>
        <strain evidence="10">CBS 10737</strain>
    </source>
</reference>
<evidence type="ECO:0000259" key="9">
    <source>
        <dbReference type="PROSITE" id="PS50048"/>
    </source>
</evidence>
<comment type="subcellular location">
    <subcellularLocation>
        <location evidence="1">Nucleus</location>
    </subcellularLocation>
</comment>
<keyword evidence="11" id="KW-1185">Reference proteome</keyword>
<keyword evidence="2" id="KW-0479">Metal-binding</keyword>
<gene>
    <name evidence="10" type="ORF">I206_100125</name>
</gene>
<dbReference type="CDD" id="cd12148">
    <property type="entry name" value="fungal_TF_MHR"/>
    <property type="match status" value="1"/>
</dbReference>
<accession>A0AAJ8KXF7</accession>
<feature type="region of interest" description="Disordered" evidence="8">
    <location>
        <begin position="926"/>
        <end position="953"/>
    </location>
</feature>